<dbReference type="AlphaFoldDB" id="A0A2P9HLS0"/>
<name>A0A2P9HLS0_9HYPH</name>
<proteinExistence type="predicted"/>
<organism evidence="1 2">
    <name type="scientific">Ochrobactrum soli</name>
    <dbReference type="NCBI Taxonomy" id="2448455"/>
    <lineage>
        <taxon>Bacteria</taxon>
        <taxon>Pseudomonadati</taxon>
        <taxon>Pseudomonadota</taxon>
        <taxon>Alphaproteobacteria</taxon>
        <taxon>Hyphomicrobiales</taxon>
        <taxon>Brucellaceae</taxon>
        <taxon>Brucella/Ochrobactrum group</taxon>
        <taxon>Ochrobactrum</taxon>
    </lineage>
</organism>
<dbReference type="RefSeq" id="WP_109368758.1">
    <property type="nucleotide sequence ID" value="NZ_OOFM01000005.1"/>
</dbReference>
<dbReference type="Proteomes" id="UP000246073">
    <property type="component" value="Unassembled WGS sequence"/>
</dbReference>
<reference evidence="2" key="1">
    <citation type="submission" date="2017-12" db="EMBL/GenBank/DDBJ databases">
        <authorList>
            <person name="Diaz M."/>
        </authorList>
    </citation>
    <scope>NUCLEOTIDE SEQUENCE [LARGE SCALE GENOMIC DNA]</scope>
    <source>
        <strain evidence="2">FI11154</strain>
    </source>
</reference>
<evidence type="ECO:0000313" key="1">
    <source>
        <dbReference type="EMBL" id="SPL65045.1"/>
    </source>
</evidence>
<protein>
    <submittedName>
        <fullName evidence="1">Uncharacterized protein</fullName>
    </submittedName>
</protein>
<accession>A0A2P9HLS0</accession>
<sequence length="220" mass="24668">MTYTSKIGLFKFRQKYSSSEKYTSVSKGCLHLDPSALQSIDLKVGEKYTIEKGDEVGTIIIRHSKSPTAPVLKEPENIRFQPTFVLEFLGNNARISAQDMPLTDITFEVAGDKLVGRLPDAVKISALQAKKLRDNEEADYRDIIRGYRGAAAAIVLEAHRYGMKDTPIALDQMVFLLREEGHRISQINGRLWRLDEQTATLGDLIQLARKYEDGLVLIAA</sequence>
<evidence type="ECO:0000313" key="2">
    <source>
        <dbReference type="Proteomes" id="UP000246073"/>
    </source>
</evidence>
<gene>
    <name evidence="1" type="ORF">OHAE_912</name>
</gene>
<dbReference type="EMBL" id="OOFM01000005">
    <property type="protein sequence ID" value="SPL65045.1"/>
    <property type="molecule type" value="Genomic_DNA"/>
</dbReference>